<protein>
    <submittedName>
        <fullName evidence="1">Uncharacterized protein</fullName>
    </submittedName>
</protein>
<dbReference type="GeneID" id="55821325"/>
<organism evidence="1 2">
    <name type="scientific">Methanolobus zinderi</name>
    <dbReference type="NCBI Taxonomy" id="536044"/>
    <lineage>
        <taxon>Archaea</taxon>
        <taxon>Methanobacteriati</taxon>
        <taxon>Methanobacteriota</taxon>
        <taxon>Stenosarchaea group</taxon>
        <taxon>Methanomicrobia</taxon>
        <taxon>Methanosarcinales</taxon>
        <taxon>Methanosarcinaceae</taxon>
        <taxon>Methanolobus</taxon>
    </lineage>
</organism>
<dbReference type="RefSeq" id="WP_176964991.1">
    <property type="nucleotide sequence ID" value="NZ_CP058215.1"/>
</dbReference>
<proteinExistence type="predicted"/>
<dbReference type="KEGG" id="mzi:HWN40_06580"/>
<dbReference type="AlphaFoldDB" id="A0A7D5E983"/>
<keyword evidence="2" id="KW-1185">Reference proteome</keyword>
<dbReference type="EMBL" id="CP058215">
    <property type="protein sequence ID" value="QLC49935.1"/>
    <property type="molecule type" value="Genomic_DNA"/>
</dbReference>
<evidence type="ECO:0000313" key="1">
    <source>
        <dbReference type="EMBL" id="QLC49935.1"/>
    </source>
</evidence>
<sequence>MGLLNRLTRCDFYSKCTLAKDEHTCNHESEAQEHCGKYWKHVENE</sequence>
<gene>
    <name evidence="1" type="ORF">HWN40_06580</name>
</gene>
<dbReference type="Proteomes" id="UP000509594">
    <property type="component" value="Chromosome"/>
</dbReference>
<name>A0A7D5E983_9EURY</name>
<reference evidence="1 2" key="1">
    <citation type="submission" date="2020-06" db="EMBL/GenBank/DDBJ databases">
        <title>Methanolobus halotolerans sp. nov., isolated from a saline lake Tus in Siberia.</title>
        <authorList>
            <person name="Shen Y."/>
            <person name="Chen S.-C."/>
            <person name="Lai M.-C."/>
            <person name="Huang H.-H."/>
            <person name="Chiu H.-H."/>
            <person name="Tang S.-L."/>
            <person name="Rogozin D.Y."/>
            <person name="Degermendzhy A.G."/>
        </authorList>
    </citation>
    <scope>NUCLEOTIDE SEQUENCE [LARGE SCALE GENOMIC DNA]</scope>
    <source>
        <strain evidence="1 2">DSM 21339</strain>
    </source>
</reference>
<accession>A0A7D5E983</accession>
<evidence type="ECO:0000313" key="2">
    <source>
        <dbReference type="Proteomes" id="UP000509594"/>
    </source>
</evidence>